<feature type="transmembrane region" description="Helical" evidence="6">
    <location>
        <begin position="178"/>
        <end position="198"/>
    </location>
</feature>
<evidence type="ECO:0000313" key="8">
    <source>
        <dbReference type="EMBL" id="TDR82737.1"/>
    </source>
</evidence>
<reference evidence="8 9" key="1">
    <citation type="submission" date="2019-03" db="EMBL/GenBank/DDBJ databases">
        <title>Genomic Encyclopedia of Type Strains, Phase III (KMG-III): the genomes of soil and plant-associated and newly described type strains.</title>
        <authorList>
            <person name="Whitman W."/>
        </authorList>
    </citation>
    <scope>NUCLEOTIDE SEQUENCE [LARGE SCALE GENOMIC DNA]</scope>
    <source>
        <strain evidence="8 9">CECT 8976</strain>
    </source>
</reference>
<feature type="transmembrane region" description="Helical" evidence="6">
    <location>
        <begin position="270"/>
        <end position="288"/>
    </location>
</feature>
<keyword evidence="9" id="KW-1185">Reference proteome</keyword>
<comment type="subcellular location">
    <subcellularLocation>
        <location evidence="1">Cell membrane</location>
        <topology evidence="1">Multi-pass membrane protein</topology>
    </subcellularLocation>
</comment>
<evidence type="ECO:0000256" key="6">
    <source>
        <dbReference type="SAM" id="Phobius"/>
    </source>
</evidence>
<dbReference type="AlphaFoldDB" id="A0A4R7BG50"/>
<evidence type="ECO:0000256" key="2">
    <source>
        <dbReference type="ARBA" id="ARBA00022475"/>
    </source>
</evidence>
<dbReference type="OrthoDB" id="5430053at2"/>
<keyword evidence="5 6" id="KW-0472">Membrane</keyword>
<sequence>MRGKGGSAALLVGLWLVWAYSWIASKMGLPYMTPLQLAFWRTLLGVTTLGVVILLTGRSLRPTPFWPTFWLGMSQTAAFGSLTTMALLAGGAGKVSVLAYTMPFWTLLLARCFLNERLGGLQWGAVVLACVGLVLIIQPWQLHGGPLSDVLAIAGGLAWAVGAVQAKRLRLRYRVSTMALTFWQMLWGVMPLGVLAWLMPAPPVHVGWQLVAILLYLGVFASGLGWLTWMLLLSRLSAGMASLNVLAIPAVAVLMAWLQMGEAPDRVEGVGMLLIALALALLSGWTVWRERQTVA</sequence>
<feature type="transmembrane region" description="Helical" evidence="6">
    <location>
        <begin position="240"/>
        <end position="258"/>
    </location>
</feature>
<dbReference type="InterPro" id="IPR000620">
    <property type="entry name" value="EamA_dom"/>
</dbReference>
<proteinExistence type="predicted"/>
<dbReference type="GO" id="GO:0005886">
    <property type="term" value="C:plasma membrane"/>
    <property type="evidence" value="ECO:0007669"/>
    <property type="project" value="UniProtKB-SubCell"/>
</dbReference>
<feature type="domain" description="EamA" evidence="7">
    <location>
        <begin position="149"/>
        <end position="283"/>
    </location>
</feature>
<dbReference type="PANTHER" id="PTHR32322">
    <property type="entry name" value="INNER MEMBRANE TRANSPORTER"/>
    <property type="match status" value="1"/>
</dbReference>
<feature type="transmembrane region" description="Helical" evidence="6">
    <location>
        <begin position="146"/>
        <end position="166"/>
    </location>
</feature>
<keyword evidence="2" id="KW-1003">Cell membrane</keyword>
<feature type="transmembrane region" description="Helical" evidence="6">
    <location>
        <begin position="37"/>
        <end position="57"/>
    </location>
</feature>
<name>A0A4R7BG50_9NEIS</name>
<gene>
    <name evidence="8" type="ORF">DFP86_101126</name>
</gene>
<dbReference type="InterPro" id="IPR050638">
    <property type="entry name" value="AA-Vitamin_Transporters"/>
</dbReference>
<evidence type="ECO:0000256" key="5">
    <source>
        <dbReference type="ARBA" id="ARBA00023136"/>
    </source>
</evidence>
<feature type="domain" description="EamA" evidence="7">
    <location>
        <begin position="10"/>
        <end position="137"/>
    </location>
</feature>
<dbReference type="InterPro" id="IPR037185">
    <property type="entry name" value="EmrE-like"/>
</dbReference>
<keyword evidence="4 6" id="KW-1133">Transmembrane helix</keyword>
<dbReference type="RefSeq" id="WP_133678066.1">
    <property type="nucleotide sequence ID" value="NZ_SNZP01000001.1"/>
</dbReference>
<dbReference type="Proteomes" id="UP000295611">
    <property type="component" value="Unassembled WGS sequence"/>
</dbReference>
<accession>A0A4R7BG50</accession>
<evidence type="ECO:0000313" key="9">
    <source>
        <dbReference type="Proteomes" id="UP000295611"/>
    </source>
</evidence>
<dbReference type="EMBL" id="SNZP01000001">
    <property type="protein sequence ID" value="TDR82737.1"/>
    <property type="molecule type" value="Genomic_DNA"/>
</dbReference>
<evidence type="ECO:0000259" key="7">
    <source>
        <dbReference type="Pfam" id="PF00892"/>
    </source>
</evidence>
<keyword evidence="3 6" id="KW-0812">Transmembrane</keyword>
<dbReference type="Pfam" id="PF00892">
    <property type="entry name" value="EamA"/>
    <property type="match status" value="2"/>
</dbReference>
<feature type="transmembrane region" description="Helical" evidence="6">
    <location>
        <begin position="69"/>
        <end position="89"/>
    </location>
</feature>
<organism evidence="8 9">
    <name type="scientific">Paludibacterium purpuratum</name>
    <dbReference type="NCBI Taxonomy" id="1144873"/>
    <lineage>
        <taxon>Bacteria</taxon>
        <taxon>Pseudomonadati</taxon>
        <taxon>Pseudomonadota</taxon>
        <taxon>Betaproteobacteria</taxon>
        <taxon>Neisseriales</taxon>
        <taxon>Chromobacteriaceae</taxon>
        <taxon>Paludibacterium</taxon>
    </lineage>
</organism>
<evidence type="ECO:0000256" key="3">
    <source>
        <dbReference type="ARBA" id="ARBA00022692"/>
    </source>
</evidence>
<dbReference type="PANTHER" id="PTHR32322:SF18">
    <property type="entry name" value="S-ADENOSYLMETHIONINE_S-ADENOSYLHOMOCYSTEINE TRANSPORTER"/>
    <property type="match status" value="1"/>
</dbReference>
<dbReference type="SUPFAM" id="SSF103481">
    <property type="entry name" value="Multidrug resistance efflux transporter EmrE"/>
    <property type="match status" value="2"/>
</dbReference>
<feature type="transmembrane region" description="Helical" evidence="6">
    <location>
        <begin position="121"/>
        <end position="140"/>
    </location>
</feature>
<protein>
    <submittedName>
        <fullName evidence="8">EamA-like transporter family protein</fullName>
    </submittedName>
</protein>
<evidence type="ECO:0000256" key="1">
    <source>
        <dbReference type="ARBA" id="ARBA00004651"/>
    </source>
</evidence>
<comment type="caution">
    <text evidence="8">The sequence shown here is derived from an EMBL/GenBank/DDBJ whole genome shotgun (WGS) entry which is preliminary data.</text>
</comment>
<evidence type="ECO:0000256" key="4">
    <source>
        <dbReference type="ARBA" id="ARBA00022989"/>
    </source>
</evidence>
<feature type="transmembrane region" description="Helical" evidence="6">
    <location>
        <begin position="210"/>
        <end position="233"/>
    </location>
</feature>